<organism evidence="2 3">
    <name type="scientific">Sporolactobacillus spathodeae</name>
    <dbReference type="NCBI Taxonomy" id="1465502"/>
    <lineage>
        <taxon>Bacteria</taxon>
        <taxon>Bacillati</taxon>
        <taxon>Bacillota</taxon>
        <taxon>Bacilli</taxon>
        <taxon>Bacillales</taxon>
        <taxon>Sporolactobacillaceae</taxon>
        <taxon>Sporolactobacillus</taxon>
    </lineage>
</organism>
<name>A0ABS2Q5E1_9BACL</name>
<dbReference type="InterPro" id="IPR036291">
    <property type="entry name" value="NAD(P)-bd_dom_sf"/>
</dbReference>
<dbReference type="Gene3D" id="3.40.50.720">
    <property type="entry name" value="NAD(P)-binding Rossmann-like Domain"/>
    <property type="match status" value="2"/>
</dbReference>
<dbReference type="Pfam" id="PF16924">
    <property type="entry name" value="DpaA_N"/>
    <property type="match status" value="1"/>
</dbReference>
<sequence>MLTNRHIVILGGDARQIEVIDKLIALDARLSLVGFDQLDRNFNGAMKVTMDEVQPRTVDSLILPVSGTDEEGTVETTFSNQQVKLTEEWLAETPDHCTIYSGISTPYLDHIAQKNGREVVKLFARDDVAIYNSIPTVEGTIMMVIQHTDITIHHANVIVLGLGRTGMSVARAFHALGAHVKVGDRNPRQIARAIEMGVDAFYLKNLGDEVDDAEICINTIPAMVLTSRVLSKMPASSFIIDLASLPGGTDFRFAKKRGIKAIITPGLPGLVAPKTAGKIIANVMQELLEEKFKEEEEDES</sequence>
<dbReference type="InterPro" id="IPR007698">
    <property type="entry name" value="AlaDH/PNT_NAD(H)-bd"/>
</dbReference>
<dbReference type="SUPFAM" id="SSF51735">
    <property type="entry name" value="NAD(P)-binding Rossmann-fold domains"/>
    <property type="match status" value="1"/>
</dbReference>
<protein>
    <submittedName>
        <fullName evidence="2">Dipicolinate synthase subunit A</fullName>
    </submittedName>
</protein>
<comment type="caution">
    <text evidence="2">The sequence shown here is derived from an EMBL/GenBank/DDBJ whole genome shotgun (WGS) entry which is preliminary data.</text>
</comment>
<dbReference type="RefSeq" id="WP_205005369.1">
    <property type="nucleotide sequence ID" value="NZ_CBCRXA010000003.1"/>
</dbReference>
<dbReference type="NCBIfam" id="TIGR02853">
    <property type="entry name" value="spore_dpaA"/>
    <property type="match status" value="1"/>
</dbReference>
<gene>
    <name evidence="2" type="ORF">JOC27_000445</name>
</gene>
<dbReference type="SMART" id="SM00997">
    <property type="entry name" value="AdoHcyase_NAD"/>
    <property type="match status" value="1"/>
</dbReference>
<dbReference type="Proteomes" id="UP000823201">
    <property type="component" value="Unassembled WGS sequence"/>
</dbReference>
<evidence type="ECO:0000313" key="2">
    <source>
        <dbReference type="EMBL" id="MBM7657004.1"/>
    </source>
</evidence>
<dbReference type="NCBIfam" id="NF006162">
    <property type="entry name" value="PRK08306.1"/>
    <property type="match status" value="1"/>
</dbReference>
<evidence type="ECO:0000313" key="3">
    <source>
        <dbReference type="Proteomes" id="UP000823201"/>
    </source>
</evidence>
<dbReference type="InterPro" id="IPR031629">
    <property type="entry name" value="DpaA_N"/>
</dbReference>
<accession>A0ABS2Q5E1</accession>
<dbReference type="Pfam" id="PF01262">
    <property type="entry name" value="AlaDh_PNT_C"/>
    <property type="match status" value="1"/>
</dbReference>
<dbReference type="InterPro" id="IPR015878">
    <property type="entry name" value="Ado_hCys_hydrolase_NAD-bd"/>
</dbReference>
<dbReference type="EMBL" id="JAFBEV010000003">
    <property type="protein sequence ID" value="MBM7657004.1"/>
    <property type="molecule type" value="Genomic_DNA"/>
</dbReference>
<evidence type="ECO:0000259" key="1">
    <source>
        <dbReference type="SMART" id="SM00997"/>
    </source>
</evidence>
<feature type="domain" description="S-adenosyl-L-homocysteine hydrolase NAD binding" evidence="1">
    <location>
        <begin position="132"/>
        <end position="275"/>
    </location>
</feature>
<dbReference type="InterPro" id="IPR014215">
    <property type="entry name" value="Dipicolinic_acid_synth_A"/>
</dbReference>
<keyword evidence="3" id="KW-1185">Reference proteome</keyword>
<reference evidence="2 3" key="1">
    <citation type="submission" date="2021-01" db="EMBL/GenBank/DDBJ databases">
        <title>Genomic Encyclopedia of Type Strains, Phase IV (KMG-IV): sequencing the most valuable type-strain genomes for metagenomic binning, comparative biology and taxonomic classification.</title>
        <authorList>
            <person name="Goeker M."/>
        </authorList>
    </citation>
    <scope>NUCLEOTIDE SEQUENCE [LARGE SCALE GENOMIC DNA]</scope>
    <source>
        <strain evidence="2 3">DSM 100968</strain>
    </source>
</reference>
<proteinExistence type="predicted"/>